<dbReference type="NCBIfam" id="NF008607">
    <property type="entry name" value="PRK11579.1"/>
    <property type="match status" value="1"/>
</dbReference>
<dbReference type="Pfam" id="PF22725">
    <property type="entry name" value="GFO_IDH_MocA_C3"/>
    <property type="match status" value="1"/>
</dbReference>
<keyword evidence="6" id="KW-1185">Reference proteome</keyword>
<dbReference type="InterPro" id="IPR055170">
    <property type="entry name" value="GFO_IDH_MocA-like_dom"/>
</dbReference>
<dbReference type="PANTHER" id="PTHR43708">
    <property type="entry name" value="CONSERVED EXPRESSED OXIDOREDUCTASE (EUROFUNG)"/>
    <property type="match status" value="1"/>
</dbReference>
<dbReference type="Gene3D" id="3.30.360.10">
    <property type="entry name" value="Dihydrodipicolinate Reductase, domain 2"/>
    <property type="match status" value="1"/>
</dbReference>
<evidence type="ECO:0000259" key="4">
    <source>
        <dbReference type="Pfam" id="PF22725"/>
    </source>
</evidence>
<dbReference type="GO" id="GO:0016491">
    <property type="term" value="F:oxidoreductase activity"/>
    <property type="evidence" value="ECO:0007669"/>
    <property type="project" value="UniProtKB-KW"/>
</dbReference>
<dbReference type="EMBL" id="WIPH01000045">
    <property type="protein sequence ID" value="MQS00002.1"/>
    <property type="molecule type" value="Genomic_DNA"/>
</dbReference>
<gene>
    <name evidence="5" type="ORF">GFJ39_12570</name>
</gene>
<dbReference type="Proteomes" id="UP000432209">
    <property type="component" value="Unassembled WGS sequence"/>
</dbReference>
<dbReference type="AlphaFoldDB" id="A0A7X1VPN4"/>
<name>A0A7X1VPN4_9PROT</name>
<dbReference type="SUPFAM" id="SSF51735">
    <property type="entry name" value="NAD(P)-binding Rossmann-fold domains"/>
    <property type="match status" value="1"/>
</dbReference>
<feature type="domain" description="GFO/IDH/MocA-like oxidoreductase" evidence="4">
    <location>
        <begin position="132"/>
        <end position="235"/>
    </location>
</feature>
<evidence type="ECO:0000313" key="6">
    <source>
        <dbReference type="Proteomes" id="UP000432209"/>
    </source>
</evidence>
<dbReference type="Pfam" id="PF01408">
    <property type="entry name" value="GFO_IDH_MocA"/>
    <property type="match status" value="1"/>
</dbReference>
<organism evidence="5 6">
    <name type="scientific">Gluconobacter aidae</name>
    <dbReference type="NCBI Taxonomy" id="2662454"/>
    <lineage>
        <taxon>Bacteria</taxon>
        <taxon>Pseudomonadati</taxon>
        <taxon>Pseudomonadota</taxon>
        <taxon>Alphaproteobacteria</taxon>
        <taxon>Acetobacterales</taxon>
        <taxon>Acetobacteraceae</taxon>
        <taxon>Gluconobacter</taxon>
    </lineage>
</organism>
<reference evidence="5 6" key="1">
    <citation type="submission" date="2019-10" db="EMBL/GenBank/DDBJ databases">
        <title>Gluconobacter aidae sp. nov., a novel species of acetic acid bacteria isolated in Thailand.</title>
        <authorList>
            <person name="Yukphan P."/>
            <person name="Charoenyingcharoen P."/>
            <person name="Malimas S."/>
            <person name="Muramatsu Y."/>
            <person name="Nakagawa Y."/>
            <person name="Tanasupawat S."/>
            <person name="Yamada Y."/>
        </authorList>
    </citation>
    <scope>NUCLEOTIDE SEQUENCE [LARGE SCALE GENOMIC DNA]</scope>
    <source>
        <strain evidence="5 6">AC10</strain>
    </source>
</reference>
<dbReference type="InterPro" id="IPR000683">
    <property type="entry name" value="Gfo/Idh/MocA-like_OxRdtase_N"/>
</dbReference>
<dbReference type="Gene3D" id="3.40.50.720">
    <property type="entry name" value="NAD(P)-binding Rossmann-like Domain"/>
    <property type="match status" value="1"/>
</dbReference>
<accession>A0A7X1VPN4</accession>
<dbReference type="InterPro" id="IPR036291">
    <property type="entry name" value="NAD(P)-bd_dom_sf"/>
</dbReference>
<keyword evidence="2" id="KW-0560">Oxidoreductase</keyword>
<evidence type="ECO:0000259" key="3">
    <source>
        <dbReference type="Pfam" id="PF01408"/>
    </source>
</evidence>
<evidence type="ECO:0000256" key="1">
    <source>
        <dbReference type="ARBA" id="ARBA00010928"/>
    </source>
</evidence>
<evidence type="ECO:0000313" key="5">
    <source>
        <dbReference type="EMBL" id="MQS00002.1"/>
    </source>
</evidence>
<evidence type="ECO:0000256" key="2">
    <source>
        <dbReference type="ARBA" id="ARBA00023002"/>
    </source>
</evidence>
<protein>
    <submittedName>
        <fullName evidence="5">Oxidoreductase</fullName>
    </submittedName>
</protein>
<dbReference type="InterPro" id="IPR051317">
    <property type="entry name" value="Gfo/Idh/MocA_oxidoreduct"/>
</dbReference>
<dbReference type="RefSeq" id="WP_153431636.1">
    <property type="nucleotide sequence ID" value="NZ_WIPH01000045.1"/>
</dbReference>
<dbReference type="PANTHER" id="PTHR43708:SF5">
    <property type="entry name" value="CONSERVED EXPRESSED OXIDOREDUCTASE (EUROFUNG)-RELATED"/>
    <property type="match status" value="1"/>
</dbReference>
<feature type="domain" description="Gfo/Idh/MocA-like oxidoreductase N-terminal" evidence="3">
    <location>
        <begin position="7"/>
        <end position="124"/>
    </location>
</feature>
<comment type="caution">
    <text evidence="5">The sequence shown here is derived from an EMBL/GenBank/DDBJ whole genome shotgun (WGS) entry which is preliminary data.</text>
</comment>
<proteinExistence type="inferred from homology"/>
<dbReference type="GO" id="GO:0000166">
    <property type="term" value="F:nucleotide binding"/>
    <property type="evidence" value="ECO:0007669"/>
    <property type="project" value="InterPro"/>
</dbReference>
<comment type="similarity">
    <text evidence="1">Belongs to the Gfo/Idh/MocA family.</text>
</comment>
<sequence>MTITSPIRVALIGYGFVGKTFHAPLLAAEPRLELTTVASSNAQKVHADFPDVTVINDPLEAISYPDIDLVVIATPNESHAPLARAALQAGKHVVIDKPFTIDTAEARDLIALAKTHDRLLSVFHNRRWDSDFLSVRDLIESDEIGSVAHFESHIDRYRPEVRDRWRERSSIGSGIWFDLGPHLIDQALQLFGLPQQVQASLACLRTGAMTDDWAHALLHYENCQIILHASMLVAGG</sequence>